<reference evidence="6 7" key="1">
    <citation type="submission" date="2014-08" db="EMBL/GenBank/DDBJ databases">
        <title>Clostridium innocuum, an unnegligible vancomycin-resistant pathogen causing extra-intestinal infections.</title>
        <authorList>
            <person name="Feng Y."/>
            <person name="Chiu C.-H."/>
        </authorList>
    </citation>
    <scope>NUCLEOTIDE SEQUENCE [LARGE SCALE GENOMIC DNA]</scope>
    <source>
        <strain evidence="6 7">AN88</strain>
    </source>
</reference>
<dbReference type="AlphaFoldDB" id="A0A099IC99"/>
<name>A0A099IC99_CLOIN</name>
<dbReference type="FunFam" id="3.40.50.10440:FF:000001">
    <property type="entry name" value="Dihydroxyacetone kinase, DhaK subunit"/>
    <property type="match status" value="1"/>
</dbReference>
<proteinExistence type="predicted"/>
<dbReference type="GO" id="GO:0005524">
    <property type="term" value="F:ATP binding"/>
    <property type="evidence" value="ECO:0007669"/>
    <property type="project" value="UniProtKB-KW"/>
</dbReference>
<dbReference type="Pfam" id="PF02733">
    <property type="entry name" value="Dak1"/>
    <property type="match status" value="1"/>
</dbReference>
<keyword evidence="2" id="KW-0547">Nucleotide-binding</keyword>
<accession>A0A099IC99</accession>
<evidence type="ECO:0000313" key="6">
    <source>
        <dbReference type="EMBL" id="KGJ54573.1"/>
    </source>
</evidence>
<feature type="domain" description="DhaK" evidence="5">
    <location>
        <begin position="7"/>
        <end position="325"/>
    </location>
</feature>
<keyword evidence="3 6" id="KW-0418">Kinase</keyword>
<dbReference type="PANTHER" id="PTHR28629:SF4">
    <property type="entry name" value="TRIOKINASE_FMN CYCLASE"/>
    <property type="match status" value="1"/>
</dbReference>
<sequence>MKKIINNPNAVVEEMLQGIEIANPDVLYDREGVVIARKEKSDKVGLVSGGGSGHEPAHAGYVGYGMLDAAVSGNVFASPSPDRVLRGIQLADSGHGVLLIIKNYAGDIMNFEIAEELAGMEDIEVDHVVVRDDVAVAESDESTGRRGIAGTVFVHKLAGAKAETGASLAEVKRVAEKTIENVRSFGVSLSACTIPAVGACGFTIEEDCMEVGMGIHGEAGIEKTKLKPSKEIADIMVNRILADKDYGHSEVAVMINGLGATPLMELYILASDVHTRLCAEGLKPVKYYVGNYMTAIEMAGASCSILQLDEELKRLLEYPSNTPAFKEIG</sequence>
<dbReference type="PANTHER" id="PTHR28629">
    <property type="entry name" value="TRIOKINASE/FMN CYCLASE"/>
    <property type="match status" value="1"/>
</dbReference>
<dbReference type="InterPro" id="IPR050861">
    <property type="entry name" value="Dihydroxyacetone_Kinase"/>
</dbReference>
<dbReference type="Proteomes" id="UP000030008">
    <property type="component" value="Unassembled WGS sequence"/>
</dbReference>
<dbReference type="InterPro" id="IPR012736">
    <property type="entry name" value="DhaK_1"/>
</dbReference>
<evidence type="ECO:0000259" key="5">
    <source>
        <dbReference type="PROSITE" id="PS51481"/>
    </source>
</evidence>
<evidence type="ECO:0000256" key="2">
    <source>
        <dbReference type="ARBA" id="ARBA00022741"/>
    </source>
</evidence>
<dbReference type="Gene3D" id="3.40.50.10440">
    <property type="entry name" value="Dihydroxyacetone kinase, domain 1"/>
    <property type="match status" value="1"/>
</dbReference>
<dbReference type="GO" id="GO:0019563">
    <property type="term" value="P:glycerol catabolic process"/>
    <property type="evidence" value="ECO:0007669"/>
    <property type="project" value="TreeGrafter"/>
</dbReference>
<evidence type="ECO:0000256" key="4">
    <source>
        <dbReference type="ARBA" id="ARBA00022840"/>
    </source>
</evidence>
<dbReference type="PROSITE" id="PS51481">
    <property type="entry name" value="DHAK"/>
    <property type="match status" value="1"/>
</dbReference>
<dbReference type="NCBIfam" id="TIGR02363">
    <property type="entry name" value="dhaK1"/>
    <property type="match status" value="1"/>
</dbReference>
<protein>
    <submittedName>
        <fullName evidence="6">Dihydroxyacetone kinase</fullName>
    </submittedName>
</protein>
<dbReference type="EMBL" id="JQIF01000014">
    <property type="protein sequence ID" value="KGJ54573.1"/>
    <property type="molecule type" value="Genomic_DNA"/>
</dbReference>
<keyword evidence="4" id="KW-0067">ATP-binding</keyword>
<organism evidence="6 7">
    <name type="scientific">Clostridium innocuum</name>
    <dbReference type="NCBI Taxonomy" id="1522"/>
    <lineage>
        <taxon>Bacteria</taxon>
        <taxon>Bacillati</taxon>
        <taxon>Bacillota</taxon>
        <taxon>Clostridia</taxon>
        <taxon>Eubacteriales</taxon>
        <taxon>Clostridiaceae</taxon>
        <taxon>Clostridium</taxon>
    </lineage>
</organism>
<dbReference type="GO" id="GO:0004371">
    <property type="term" value="F:glycerone kinase activity"/>
    <property type="evidence" value="ECO:0007669"/>
    <property type="project" value="InterPro"/>
</dbReference>
<dbReference type="InterPro" id="IPR004006">
    <property type="entry name" value="DhaK_dom"/>
</dbReference>
<comment type="caution">
    <text evidence="6">The sequence shown here is derived from an EMBL/GenBank/DDBJ whole genome shotgun (WGS) entry which is preliminary data.</text>
</comment>
<dbReference type="RefSeq" id="WP_044903983.1">
    <property type="nucleotide sequence ID" value="NZ_JQIF01000014.1"/>
</dbReference>
<dbReference type="GO" id="GO:0005829">
    <property type="term" value="C:cytosol"/>
    <property type="evidence" value="ECO:0007669"/>
    <property type="project" value="TreeGrafter"/>
</dbReference>
<evidence type="ECO:0000256" key="1">
    <source>
        <dbReference type="ARBA" id="ARBA00022679"/>
    </source>
</evidence>
<evidence type="ECO:0000256" key="3">
    <source>
        <dbReference type="ARBA" id="ARBA00022777"/>
    </source>
</evidence>
<dbReference type="FunFam" id="3.30.1180.20:FF:000001">
    <property type="entry name" value="Dihydroxyacetone kinase 1"/>
    <property type="match status" value="1"/>
</dbReference>
<evidence type="ECO:0000313" key="7">
    <source>
        <dbReference type="Proteomes" id="UP000030008"/>
    </source>
</evidence>
<dbReference type="Gene3D" id="3.30.1180.20">
    <property type="entry name" value="Dihydroxyacetone kinase, domain 2"/>
    <property type="match status" value="1"/>
</dbReference>
<keyword evidence="1" id="KW-0808">Transferase</keyword>
<gene>
    <name evidence="6" type="ORF">CIAN88_02810</name>
</gene>
<dbReference type="SUPFAM" id="SSF82549">
    <property type="entry name" value="DAK1/DegV-like"/>
    <property type="match status" value="1"/>
</dbReference>